<accession>A0A1D6K3Z2</accession>
<dbReference type="PROSITE" id="PS00108">
    <property type="entry name" value="PROTEIN_KINASE_ST"/>
    <property type="match status" value="1"/>
</dbReference>
<dbReference type="SMART" id="SM00220">
    <property type="entry name" value="S_TKc"/>
    <property type="match status" value="1"/>
</dbReference>
<evidence type="ECO:0000256" key="4">
    <source>
        <dbReference type="ARBA" id="ARBA00022741"/>
    </source>
</evidence>
<dbReference type="InterPro" id="IPR000719">
    <property type="entry name" value="Prot_kinase_dom"/>
</dbReference>
<evidence type="ECO:0000313" key="7">
    <source>
        <dbReference type="EMBL" id="ONL98351.1"/>
    </source>
</evidence>
<evidence type="ECO:0000256" key="3">
    <source>
        <dbReference type="ARBA" id="ARBA00022737"/>
    </source>
</evidence>
<proteinExistence type="predicted"/>
<sequence>MGAGLDKSWPIRLCKGGELLDRILARGGKYSEGDAKVIIHQILSVASFCHLQGVVHRDLKPENFLFMSKDENSALKVIDFGLSDFVKPDDRLNDIVGSAYYVAPEVLHRSYGTEADMWSIGVIAYILLCGSRPFWARTESGIFRAVLKAEPSFDEIPWPTLSAEAKDFVRRLLNKDYRKRMTAAQALCHPWIRGTQEVKINLDMIIYRLMRAYISSSSLRKSALRALIKNSSGAMNDSRILDFVNSICNIQYGMIDFEEFSAAAISVYQMEGLETWEEHAQQAYELFDKEGNRPIVIEELASELGLGPSISLHVVLKDWIRHSDGNLSFLGFIKLLHGVSSRAITKV</sequence>
<dbReference type="GO" id="GO:0004674">
    <property type="term" value="F:protein serine/threonine kinase activity"/>
    <property type="evidence" value="ECO:0007669"/>
    <property type="project" value="UniProtKB-KW"/>
</dbReference>
<dbReference type="PANTHER" id="PTHR24349">
    <property type="entry name" value="SERINE/THREONINE-PROTEIN KINASE"/>
    <property type="match status" value="1"/>
</dbReference>
<keyword evidence="5 7" id="KW-0418">Kinase</keyword>
<dbReference type="AlphaFoldDB" id="A0A1D6K3Z2"/>
<dbReference type="CDD" id="cd05117">
    <property type="entry name" value="STKc_CAMK"/>
    <property type="match status" value="1"/>
</dbReference>
<reference evidence="7" key="1">
    <citation type="submission" date="2015-12" db="EMBL/GenBank/DDBJ databases">
        <title>Update maize B73 reference genome by single molecule sequencing technologies.</title>
        <authorList>
            <consortium name="Maize Genome Sequencing Project"/>
            <person name="Ware D."/>
        </authorList>
    </citation>
    <scope>NUCLEOTIDE SEQUENCE [LARGE SCALE GENOMIC DNA]</scope>
    <source>
        <tissue evidence="7">Seedling</tissue>
    </source>
</reference>
<dbReference type="InterPro" id="IPR011009">
    <property type="entry name" value="Kinase-like_dom_sf"/>
</dbReference>
<keyword evidence="2" id="KW-0808">Transferase</keyword>
<evidence type="ECO:0000256" key="1">
    <source>
        <dbReference type="ARBA" id="ARBA00022527"/>
    </source>
</evidence>
<dbReference type="ExpressionAtlas" id="A0A1D6K3Z2">
    <property type="expression patterns" value="baseline and differential"/>
</dbReference>
<dbReference type="Gene3D" id="1.10.510.10">
    <property type="entry name" value="Transferase(Phosphotransferase) domain 1"/>
    <property type="match status" value="1"/>
</dbReference>
<protein>
    <submittedName>
        <fullName evidence="7">CDPK-related kinase 1</fullName>
    </submittedName>
</protein>
<dbReference type="SUPFAM" id="SSF47473">
    <property type="entry name" value="EF-hand"/>
    <property type="match status" value="1"/>
</dbReference>
<dbReference type="Pfam" id="PF00069">
    <property type="entry name" value="Pkinase"/>
    <property type="match status" value="1"/>
</dbReference>
<dbReference type="InterPro" id="IPR011992">
    <property type="entry name" value="EF-hand-dom_pair"/>
</dbReference>
<keyword evidence="3" id="KW-0677">Repeat</keyword>
<dbReference type="PROSITE" id="PS50011">
    <property type="entry name" value="PROTEIN_KINASE_DOM"/>
    <property type="match status" value="1"/>
</dbReference>
<keyword evidence="6" id="KW-0067">ATP-binding</keyword>
<dbReference type="InterPro" id="IPR050205">
    <property type="entry name" value="CDPK_Ser/Thr_kinases"/>
</dbReference>
<dbReference type="SUPFAM" id="SSF56112">
    <property type="entry name" value="Protein kinase-like (PK-like)"/>
    <property type="match status" value="1"/>
</dbReference>
<organism evidence="7">
    <name type="scientific">Zea mays</name>
    <name type="common">Maize</name>
    <dbReference type="NCBI Taxonomy" id="4577"/>
    <lineage>
        <taxon>Eukaryota</taxon>
        <taxon>Viridiplantae</taxon>
        <taxon>Streptophyta</taxon>
        <taxon>Embryophyta</taxon>
        <taxon>Tracheophyta</taxon>
        <taxon>Spermatophyta</taxon>
        <taxon>Magnoliopsida</taxon>
        <taxon>Liliopsida</taxon>
        <taxon>Poales</taxon>
        <taxon>Poaceae</taxon>
        <taxon>PACMAD clade</taxon>
        <taxon>Panicoideae</taxon>
        <taxon>Andropogonodae</taxon>
        <taxon>Andropogoneae</taxon>
        <taxon>Tripsacinae</taxon>
        <taxon>Zea</taxon>
    </lineage>
</organism>
<dbReference type="GO" id="GO:0005524">
    <property type="term" value="F:ATP binding"/>
    <property type="evidence" value="ECO:0007669"/>
    <property type="project" value="UniProtKB-KW"/>
</dbReference>
<keyword evidence="1" id="KW-0723">Serine/threonine-protein kinase</keyword>
<keyword evidence="4" id="KW-0547">Nucleotide-binding</keyword>
<evidence type="ECO:0000256" key="5">
    <source>
        <dbReference type="ARBA" id="ARBA00022777"/>
    </source>
</evidence>
<dbReference type="InterPro" id="IPR008271">
    <property type="entry name" value="Ser/Thr_kinase_AS"/>
</dbReference>
<gene>
    <name evidence="7" type="ORF">ZEAMMB73_Zm00001d029264</name>
</gene>
<name>A0A1D6K3Z2_MAIZE</name>
<dbReference type="FunFam" id="1.10.510.10:FF:000111">
    <property type="entry name" value="CDPK-related kinase 1"/>
    <property type="match status" value="1"/>
</dbReference>
<evidence type="ECO:0000256" key="6">
    <source>
        <dbReference type="ARBA" id="ARBA00022840"/>
    </source>
</evidence>
<dbReference type="EMBL" id="CM007647">
    <property type="protein sequence ID" value="ONL98351.1"/>
    <property type="molecule type" value="Genomic_DNA"/>
</dbReference>
<evidence type="ECO:0000256" key="2">
    <source>
        <dbReference type="ARBA" id="ARBA00022679"/>
    </source>
</evidence>
<dbReference type="Gene3D" id="1.10.238.10">
    <property type="entry name" value="EF-hand"/>
    <property type="match status" value="2"/>
</dbReference>